<accession>A0A6J8CGF0</accession>
<dbReference type="AlphaFoldDB" id="A0A6J8CGF0"/>
<dbReference type="OrthoDB" id="6175231at2759"/>
<keyword evidence="2" id="KW-1185">Reference proteome</keyword>
<gene>
    <name evidence="1" type="ORF">MCOR_30206</name>
</gene>
<dbReference type="PANTHER" id="PTHR46704">
    <property type="entry name" value="CXC DOMAIN-CONTAINING PROTEIN-RELATED"/>
    <property type="match status" value="1"/>
</dbReference>
<organism evidence="1 2">
    <name type="scientific">Mytilus coruscus</name>
    <name type="common">Sea mussel</name>
    <dbReference type="NCBI Taxonomy" id="42192"/>
    <lineage>
        <taxon>Eukaryota</taxon>
        <taxon>Metazoa</taxon>
        <taxon>Spiralia</taxon>
        <taxon>Lophotrochozoa</taxon>
        <taxon>Mollusca</taxon>
        <taxon>Bivalvia</taxon>
        <taxon>Autobranchia</taxon>
        <taxon>Pteriomorphia</taxon>
        <taxon>Mytilida</taxon>
        <taxon>Mytiloidea</taxon>
        <taxon>Mytilidae</taxon>
        <taxon>Mytilinae</taxon>
        <taxon>Mytilus</taxon>
    </lineage>
</organism>
<evidence type="ECO:0000313" key="1">
    <source>
        <dbReference type="EMBL" id="CAC5395543.1"/>
    </source>
</evidence>
<name>A0A6J8CGF0_MYTCO</name>
<evidence type="ECO:0000313" key="2">
    <source>
        <dbReference type="Proteomes" id="UP000507470"/>
    </source>
</evidence>
<proteinExistence type="predicted"/>
<dbReference type="EMBL" id="CACVKT020005542">
    <property type="protein sequence ID" value="CAC5395543.1"/>
    <property type="molecule type" value="Genomic_DNA"/>
</dbReference>
<protein>
    <submittedName>
        <fullName evidence="1">Uncharacterized protein</fullName>
    </submittedName>
</protein>
<dbReference type="Proteomes" id="UP000507470">
    <property type="component" value="Unassembled WGS sequence"/>
</dbReference>
<sequence>MTDTFDIEECPKSLINIATGLHASREVEDSLLNSVDRGQKSMESFVDGCFKDKETCDFFSPISKSALKTFDDMAKPCSLKCRSGDFVKTHINPELVFRRALALANVRDEVTVEKVLAYPIGRIPTSIFHDDGLMRKSCKADFIHLLEKEMCTSFTLPPYEKHRSILIRDGKKTVYKALKQHPLRYQSLIILAGSDIETSVTVGRQFIADLYYPKGKAQSVHGDLNKLRVKSALSKDASLVRLPPSEASFRQHIFRDSLQVYVWMNAHIAKPPPRSPLEYG</sequence>
<reference evidence="1 2" key="1">
    <citation type="submission" date="2020-06" db="EMBL/GenBank/DDBJ databases">
        <authorList>
            <person name="Li R."/>
            <person name="Bekaert M."/>
        </authorList>
    </citation>
    <scope>NUCLEOTIDE SEQUENCE [LARGE SCALE GENOMIC DNA]</scope>
    <source>
        <strain evidence="2">wild</strain>
    </source>
</reference>
<dbReference type="PANTHER" id="PTHR46704:SF9">
    <property type="entry name" value="BHLH DOMAIN-CONTAINING PROTEIN"/>
    <property type="match status" value="1"/>
</dbReference>